<dbReference type="STRING" id="657387.BH688_10775"/>
<evidence type="ECO:0000256" key="1">
    <source>
        <dbReference type="HAMAP-Rule" id="MF_00117"/>
    </source>
</evidence>
<dbReference type="GO" id="GO:0044183">
    <property type="term" value="F:protein folding chaperone"/>
    <property type="evidence" value="ECO:0007669"/>
    <property type="project" value="TreeGrafter"/>
</dbReference>
<proteinExistence type="inferred from homology"/>
<dbReference type="InterPro" id="IPR000397">
    <property type="entry name" value="Heat_shock_Hsp33"/>
</dbReference>
<dbReference type="PIRSF" id="PIRSF005261">
    <property type="entry name" value="Heat_shock_Hsp33"/>
    <property type="match status" value="1"/>
</dbReference>
<keyword evidence="1" id="KW-0676">Redox-active center</keyword>
<dbReference type="Gene3D" id="1.10.287.480">
    <property type="entry name" value="helix hairpin bin"/>
    <property type="match status" value="1"/>
</dbReference>
<dbReference type="SUPFAM" id="SSF64397">
    <property type="entry name" value="Hsp33 domain"/>
    <property type="match status" value="1"/>
</dbReference>
<dbReference type="RefSeq" id="WP_070979356.1">
    <property type="nucleotide sequence ID" value="NZ_CP043420.1"/>
</dbReference>
<dbReference type="KEGG" id="kuy:FY550_11840"/>
<dbReference type="InterPro" id="IPR023212">
    <property type="entry name" value="Hsp33_helix_hairpin_bin_dom_sf"/>
</dbReference>
<dbReference type="OrthoDB" id="9793753at2"/>
<keyword evidence="1" id="KW-1015">Disulfide bond</keyword>
<dbReference type="CDD" id="cd00498">
    <property type="entry name" value="Hsp33"/>
    <property type="match status" value="1"/>
</dbReference>
<gene>
    <name evidence="1" type="primary">hslO</name>
    <name evidence="2" type="ORF">FY550_11840</name>
</gene>
<dbReference type="InterPro" id="IPR016154">
    <property type="entry name" value="Heat_shock_Hsp33_C"/>
</dbReference>
<keyword evidence="1" id="KW-0862">Zinc</keyword>
<accession>A0A1S1NXW4</accession>
<protein>
    <recommendedName>
        <fullName evidence="1">33 kDa chaperonin</fullName>
    </recommendedName>
    <alternativeName>
        <fullName evidence="1">Heat shock protein 33 homolog</fullName>
        <shortName evidence="1">HSP33</shortName>
    </alternativeName>
</protein>
<dbReference type="InterPro" id="IPR016153">
    <property type="entry name" value="Heat_shock_Hsp33_N"/>
</dbReference>
<dbReference type="NCBIfam" id="NF001033">
    <property type="entry name" value="PRK00114.1"/>
    <property type="match status" value="1"/>
</dbReference>
<keyword evidence="3" id="KW-1185">Reference proteome</keyword>
<dbReference type="HAMAP" id="MF_00117">
    <property type="entry name" value="HslO"/>
    <property type="match status" value="1"/>
</dbReference>
<reference evidence="2 3" key="1">
    <citation type="submission" date="2019-08" db="EMBL/GenBank/DDBJ databases">
        <title>Complete genome sequence of Kushneria sp. YCWA18, a halophilic phosphate-solubilizing bacterium isolated from Daqiao saltern in China.</title>
        <authorList>
            <person name="Du G.-X."/>
            <person name="Qu L.-Y."/>
        </authorList>
    </citation>
    <scope>NUCLEOTIDE SEQUENCE [LARGE SCALE GENOMIC DNA]</scope>
    <source>
        <strain evidence="2 3">YCWA18</strain>
    </source>
</reference>
<feature type="disulfide bond" description="Redox-active" evidence="1">
    <location>
        <begin position="267"/>
        <end position="270"/>
    </location>
</feature>
<dbReference type="AlphaFoldDB" id="A0A1S1NXW4"/>
<name>A0A1S1NXW4_9GAMM</name>
<organism evidence="2 3">
    <name type="scientific">Kushneria phosphatilytica</name>
    <dbReference type="NCBI Taxonomy" id="657387"/>
    <lineage>
        <taxon>Bacteria</taxon>
        <taxon>Pseudomonadati</taxon>
        <taxon>Pseudomonadota</taxon>
        <taxon>Gammaproteobacteria</taxon>
        <taxon>Oceanospirillales</taxon>
        <taxon>Halomonadaceae</taxon>
        <taxon>Kushneria</taxon>
    </lineage>
</organism>
<keyword evidence="1" id="KW-0143">Chaperone</keyword>
<dbReference type="GO" id="GO:0051082">
    <property type="term" value="F:unfolded protein binding"/>
    <property type="evidence" value="ECO:0007669"/>
    <property type="project" value="UniProtKB-UniRule"/>
</dbReference>
<dbReference type="PANTHER" id="PTHR30111:SF1">
    <property type="entry name" value="33 KDA CHAPERONIN"/>
    <property type="match status" value="1"/>
</dbReference>
<evidence type="ECO:0000313" key="2">
    <source>
        <dbReference type="EMBL" id="QEL11760.1"/>
    </source>
</evidence>
<dbReference type="Gene3D" id="3.55.30.10">
    <property type="entry name" value="Hsp33 domain"/>
    <property type="match status" value="1"/>
</dbReference>
<dbReference type="SUPFAM" id="SSF118352">
    <property type="entry name" value="HSP33 redox switch-like"/>
    <property type="match status" value="1"/>
</dbReference>
<comment type="function">
    <text evidence="1">Redox regulated molecular chaperone. Protects both thermally unfolding and oxidatively damaged proteins from irreversible aggregation. Plays an important role in the bacterial defense system toward oxidative stress.</text>
</comment>
<dbReference type="EMBL" id="CP043420">
    <property type="protein sequence ID" value="QEL11760.1"/>
    <property type="molecule type" value="Genomic_DNA"/>
</dbReference>
<dbReference type="Pfam" id="PF01430">
    <property type="entry name" value="HSP33"/>
    <property type="match status" value="1"/>
</dbReference>
<dbReference type="GO" id="GO:0042026">
    <property type="term" value="P:protein refolding"/>
    <property type="evidence" value="ECO:0007669"/>
    <property type="project" value="TreeGrafter"/>
</dbReference>
<comment type="similarity">
    <text evidence="1">Belongs to the HSP33 family.</text>
</comment>
<dbReference type="PANTHER" id="PTHR30111">
    <property type="entry name" value="33 KDA CHAPERONIN"/>
    <property type="match status" value="1"/>
</dbReference>
<dbReference type="Gene3D" id="3.90.1280.10">
    <property type="entry name" value="HSP33 redox switch-like"/>
    <property type="match status" value="1"/>
</dbReference>
<dbReference type="GO" id="GO:0005737">
    <property type="term" value="C:cytoplasm"/>
    <property type="evidence" value="ECO:0007669"/>
    <property type="project" value="UniProtKB-SubCell"/>
</dbReference>
<comment type="subcellular location">
    <subcellularLocation>
        <location evidence="1">Cytoplasm</location>
    </subcellularLocation>
</comment>
<evidence type="ECO:0000313" key="3">
    <source>
        <dbReference type="Proteomes" id="UP000322553"/>
    </source>
</evidence>
<sequence length="296" mass="32523">MDRIQRFLFDQTNVRGELVTAPDTLREVRSRHADYPEPVARQLGEMLAAVALLTATVKLDGVLTLEVRGNGPVSLLMAESNPATAEQGQQLRGIARFNDASAVPEAPDNLGALVGEGQIVMTLDPKEGQRYQGIVGLEAETLAGCLEAYFERSEQLPTRLWLAADNEGAAGLLLQQLPDDSRNQDPDAWHRLTMLADTISSRELLDLAPLDTLNRLFHEDNPRLFDPAPVEFGCTCSRERFANGLYQLGAEELRSIVAEQGEIETHCHFCNTRYVFSAAAVESLIQSPDDSSPTVH</sequence>
<keyword evidence="1" id="KW-0963">Cytoplasm</keyword>
<feature type="disulfide bond" description="Redox-active" evidence="1">
    <location>
        <begin position="234"/>
        <end position="236"/>
    </location>
</feature>
<dbReference type="Proteomes" id="UP000322553">
    <property type="component" value="Chromosome"/>
</dbReference>
<comment type="PTM">
    <text evidence="1">Under oxidizing conditions two disulfide bonds are formed involving the reactive cysteines. Under reducing conditions zinc is bound to the reactive cysteines and the protein is inactive.</text>
</comment>